<evidence type="ECO:0000313" key="2">
    <source>
        <dbReference type="Proteomes" id="UP001335648"/>
    </source>
</evidence>
<dbReference type="AlphaFoldDB" id="A0AAN8B0E5"/>
<protein>
    <submittedName>
        <fullName evidence="1">Uncharacterized protein</fullName>
    </submittedName>
</protein>
<reference evidence="1 2" key="1">
    <citation type="journal article" date="2023" name="Mol. Biol. Evol.">
        <title>Genomics of Secondarily Temperate Adaptation in the Only Non-Antarctic Icefish.</title>
        <authorList>
            <person name="Rivera-Colon A.G."/>
            <person name="Rayamajhi N."/>
            <person name="Minhas B.F."/>
            <person name="Madrigal G."/>
            <person name="Bilyk K.T."/>
            <person name="Yoon V."/>
            <person name="Hune M."/>
            <person name="Gregory S."/>
            <person name="Cheng C.H.C."/>
            <person name="Catchen J.M."/>
        </authorList>
    </citation>
    <scope>NUCLEOTIDE SEQUENCE [LARGE SCALE GENOMIC DNA]</scope>
    <source>
        <strain evidence="1">JC2023a</strain>
    </source>
</reference>
<evidence type="ECO:0000313" key="1">
    <source>
        <dbReference type="EMBL" id="KAK5875984.1"/>
    </source>
</evidence>
<keyword evidence="2" id="KW-1185">Reference proteome</keyword>
<organism evidence="1 2">
    <name type="scientific">Champsocephalus esox</name>
    <name type="common">pike icefish</name>
    <dbReference type="NCBI Taxonomy" id="159716"/>
    <lineage>
        <taxon>Eukaryota</taxon>
        <taxon>Metazoa</taxon>
        <taxon>Chordata</taxon>
        <taxon>Craniata</taxon>
        <taxon>Vertebrata</taxon>
        <taxon>Euteleostomi</taxon>
        <taxon>Actinopterygii</taxon>
        <taxon>Neopterygii</taxon>
        <taxon>Teleostei</taxon>
        <taxon>Neoteleostei</taxon>
        <taxon>Acanthomorphata</taxon>
        <taxon>Eupercaria</taxon>
        <taxon>Perciformes</taxon>
        <taxon>Notothenioidei</taxon>
        <taxon>Channichthyidae</taxon>
        <taxon>Champsocephalus</taxon>
    </lineage>
</organism>
<sequence length="71" mass="7673">MPGWGLLRGEERGSAPVLLASTLVHQGGASIRREERDGGLSEALSLWCCSTRVKNHTCGSVCLFFVVEMIP</sequence>
<gene>
    <name evidence="1" type="ORF">CesoFtcFv8_027002</name>
</gene>
<proteinExistence type="predicted"/>
<comment type="caution">
    <text evidence="1">The sequence shown here is derived from an EMBL/GenBank/DDBJ whole genome shotgun (WGS) entry which is preliminary data.</text>
</comment>
<dbReference type="EMBL" id="JAULUE010002068">
    <property type="protein sequence ID" value="KAK5875984.1"/>
    <property type="molecule type" value="Genomic_DNA"/>
</dbReference>
<accession>A0AAN8B0E5</accession>
<name>A0AAN8B0E5_9TELE</name>
<dbReference type="Proteomes" id="UP001335648">
    <property type="component" value="Unassembled WGS sequence"/>
</dbReference>